<accession>A0A1M7RMI3</accession>
<dbReference type="InterPro" id="IPR042099">
    <property type="entry name" value="ANL_N_sf"/>
</dbReference>
<evidence type="ECO:0000256" key="1">
    <source>
        <dbReference type="SAM" id="MobiDB-lite"/>
    </source>
</evidence>
<dbReference type="Pfam" id="PF00501">
    <property type="entry name" value="AMP-binding"/>
    <property type="match status" value="1"/>
</dbReference>
<dbReference type="InterPro" id="IPR020845">
    <property type="entry name" value="AMP-binding_CS"/>
</dbReference>
<dbReference type="SUPFAM" id="SSF56801">
    <property type="entry name" value="Acetyl-CoA synthetase-like"/>
    <property type="match status" value="1"/>
</dbReference>
<dbReference type="GO" id="GO:0006631">
    <property type="term" value="P:fatty acid metabolic process"/>
    <property type="evidence" value="ECO:0007669"/>
    <property type="project" value="TreeGrafter"/>
</dbReference>
<protein>
    <submittedName>
        <fullName evidence="4">Acyl-CoA synthetase (AMP-forming)/AMP-acid ligase II</fullName>
    </submittedName>
</protein>
<dbReference type="InterPro" id="IPR025110">
    <property type="entry name" value="AMP-bd_C"/>
</dbReference>
<dbReference type="PROSITE" id="PS00455">
    <property type="entry name" value="AMP_BINDING"/>
    <property type="match status" value="1"/>
</dbReference>
<reference evidence="4 5" key="1">
    <citation type="submission" date="2016-11" db="EMBL/GenBank/DDBJ databases">
        <authorList>
            <person name="Jaros S."/>
            <person name="Januszkiewicz K."/>
            <person name="Wedrychowicz H."/>
        </authorList>
    </citation>
    <scope>NUCLEOTIDE SEQUENCE [LARGE SCALE GENOMIC DNA]</scope>
    <source>
        <strain evidence="4 5">DSM 46144</strain>
    </source>
</reference>
<dbReference type="InterPro" id="IPR000873">
    <property type="entry name" value="AMP-dep_synth/lig_dom"/>
</dbReference>
<gene>
    <name evidence="4" type="ORF">SAMN05443668_12244</name>
</gene>
<name>A0A1M7RMI3_9ACTN</name>
<keyword evidence="4" id="KW-0436">Ligase</keyword>
<dbReference type="EMBL" id="FRCS01000022">
    <property type="protein sequence ID" value="SHN47306.1"/>
    <property type="molecule type" value="Genomic_DNA"/>
</dbReference>
<dbReference type="Proteomes" id="UP000184440">
    <property type="component" value="Unassembled WGS sequence"/>
</dbReference>
<feature type="domain" description="AMP-binding enzyme C-terminal" evidence="3">
    <location>
        <begin position="422"/>
        <end position="499"/>
    </location>
</feature>
<dbReference type="Pfam" id="PF13193">
    <property type="entry name" value="AMP-binding_C"/>
    <property type="match status" value="1"/>
</dbReference>
<dbReference type="PANTHER" id="PTHR43201">
    <property type="entry name" value="ACYL-COA SYNTHETASE"/>
    <property type="match status" value="1"/>
</dbReference>
<dbReference type="STRING" id="134849.SAMN05443668_12244"/>
<evidence type="ECO:0000313" key="5">
    <source>
        <dbReference type="Proteomes" id="UP000184440"/>
    </source>
</evidence>
<dbReference type="Gene3D" id="3.40.50.12780">
    <property type="entry name" value="N-terminal domain of ligase-like"/>
    <property type="match status" value="1"/>
</dbReference>
<dbReference type="RefSeq" id="WP_218618048.1">
    <property type="nucleotide sequence ID" value="NZ_FRCS01000022.1"/>
</dbReference>
<feature type="region of interest" description="Disordered" evidence="1">
    <location>
        <begin position="1"/>
        <end position="20"/>
    </location>
</feature>
<dbReference type="AlphaFoldDB" id="A0A1M7RMI3"/>
<dbReference type="PANTHER" id="PTHR43201:SF32">
    <property type="entry name" value="2-SUCCINYLBENZOATE--COA LIGASE, CHLOROPLASTIC_PEROXISOMAL"/>
    <property type="match status" value="1"/>
</dbReference>
<feature type="domain" description="AMP-dependent synthetase/ligase" evidence="2">
    <location>
        <begin position="47"/>
        <end position="372"/>
    </location>
</feature>
<sequence>MRRGSERRGSDLRAFDRSGIHRGPDGVARYSVSRHGERPESLIHALRATVDREPGTEAIVEVDGPRWTYRQLWDRAAAVAAGLRDDGVRAGERVLVALPSGADWCAAFYGVLLAGAVAVPVNPRSTGPEIAHVRDDAGAVRVLEAGRLPAGRSGPDEPAPGANDVAAIFYTSGTTGRPKGAVTTHANFLANTETARRVLGIDQAPVWRSLVSVPLHHVTGCNSQLLPACEVGGTTVVLPRFDVARFLRTVEDERITALMSVPSVYQLALAARAIDRTDTSAVRSITYGGAPMPPDVVTGLRTAFPKARLGSGYGLTETASFTAYLPHEQVLTAAADVVGFPVPVVDLALSDPAPDGVGELLVRGPNVVRGYWNNPDATARTFGDGWLRTGDLARIDEDGAVHLVDRAKDMIVRGGENVYSAEVERVFSGHPDVVEVAVVAVPDRLAGERVAAAVVLRPGDEAPPLRPIWRFVREHLARYKVPDLVAVWRGPLPRNPGGKVDKAAVRATAGWRVAPR</sequence>
<evidence type="ECO:0000313" key="4">
    <source>
        <dbReference type="EMBL" id="SHN47306.1"/>
    </source>
</evidence>
<evidence type="ECO:0000259" key="2">
    <source>
        <dbReference type="Pfam" id="PF00501"/>
    </source>
</evidence>
<dbReference type="InterPro" id="IPR045851">
    <property type="entry name" value="AMP-bd_C_sf"/>
</dbReference>
<dbReference type="GO" id="GO:0031956">
    <property type="term" value="F:medium-chain fatty acid-CoA ligase activity"/>
    <property type="evidence" value="ECO:0007669"/>
    <property type="project" value="TreeGrafter"/>
</dbReference>
<organism evidence="4 5">
    <name type="scientific">Cryptosporangium aurantiacum</name>
    <dbReference type="NCBI Taxonomy" id="134849"/>
    <lineage>
        <taxon>Bacteria</taxon>
        <taxon>Bacillati</taxon>
        <taxon>Actinomycetota</taxon>
        <taxon>Actinomycetes</taxon>
        <taxon>Cryptosporangiales</taxon>
        <taxon>Cryptosporangiaceae</taxon>
        <taxon>Cryptosporangium</taxon>
    </lineage>
</organism>
<evidence type="ECO:0000259" key="3">
    <source>
        <dbReference type="Pfam" id="PF13193"/>
    </source>
</evidence>
<dbReference type="Gene3D" id="3.30.300.30">
    <property type="match status" value="1"/>
</dbReference>
<keyword evidence="5" id="KW-1185">Reference proteome</keyword>
<proteinExistence type="predicted"/>